<evidence type="ECO:0000313" key="2">
    <source>
        <dbReference type="Proteomes" id="UP000274100"/>
    </source>
</evidence>
<dbReference type="PANTHER" id="PTHR36112:SF1">
    <property type="entry name" value="RIBOSOMAL RNA SMALL SUBUNIT METHYLTRANSFERASE J"/>
    <property type="match status" value="1"/>
</dbReference>
<dbReference type="EC" id="2.1.1.-" evidence="1"/>
<gene>
    <name evidence="1" type="primary">rsmJ</name>
    <name evidence="1" type="ORF">NCTC10297_01035</name>
</gene>
<name>A0A448GWH7_9GAMM</name>
<evidence type="ECO:0000313" key="1">
    <source>
        <dbReference type="EMBL" id="VEG13079.1"/>
    </source>
</evidence>
<dbReference type="InterPro" id="IPR007536">
    <property type="entry name" value="16SrRNA_methylTrfase_J"/>
</dbReference>
<keyword evidence="1" id="KW-0808">Transferase</keyword>
<dbReference type="GO" id="GO:0008990">
    <property type="term" value="F:rRNA (guanine-N2-)-methyltransferase activity"/>
    <property type="evidence" value="ECO:0007669"/>
    <property type="project" value="InterPro"/>
</dbReference>
<dbReference type="KEGG" id="mcun:NCTC10297_01035"/>
<dbReference type="Proteomes" id="UP000274100">
    <property type="component" value="Chromosome"/>
</dbReference>
<dbReference type="Pfam" id="PF04445">
    <property type="entry name" value="SAM_MT"/>
    <property type="match status" value="1"/>
</dbReference>
<protein>
    <submittedName>
        <fullName evidence="1">Ribosomal RNA small subunit methyltransferase J</fullName>
        <ecNumber evidence="1">2.1.1.-</ecNumber>
    </submittedName>
</protein>
<dbReference type="SUPFAM" id="SSF53335">
    <property type="entry name" value="S-adenosyl-L-methionine-dependent methyltransferases"/>
    <property type="match status" value="1"/>
</dbReference>
<sequence>MLIPIITNEHCAAIDTLWQLNDKHALGLQLGVERVDNIKINDKILSRYYENYNTPFLAIIKNTPMLIKSADGEVVKSSLNWQSLTHRIVSAGRKSELLLQACKITQQMSVLDGTAGFGHDGLLLASAAARTTLCESHPVMALLLLYEYHLMLAVQNWQGLLGRIQIIHQDSTQLSGEYDCVYLDPMFPKGSYKAKVGKQMQLLHDLAKPPTVDDEEVLFCRAMQQLSATGRLIVKRPIHAPYLAGRTPTQSVQNAAIRFDRYESSCC</sequence>
<organism evidence="1 2">
    <name type="scientific">Moraxella cuniculi</name>
    <dbReference type="NCBI Taxonomy" id="34061"/>
    <lineage>
        <taxon>Bacteria</taxon>
        <taxon>Pseudomonadati</taxon>
        <taxon>Pseudomonadota</taxon>
        <taxon>Gammaproteobacteria</taxon>
        <taxon>Moraxellales</taxon>
        <taxon>Moraxellaceae</taxon>
        <taxon>Moraxella</taxon>
    </lineage>
</organism>
<dbReference type="PANTHER" id="PTHR36112">
    <property type="entry name" value="RIBOSOMAL RNA SMALL SUBUNIT METHYLTRANSFERASE J"/>
    <property type="match status" value="1"/>
</dbReference>
<dbReference type="RefSeq" id="WP_227543440.1">
    <property type="nucleotide sequence ID" value="NZ_LR134343.1"/>
</dbReference>
<dbReference type="Gene3D" id="3.40.50.150">
    <property type="entry name" value="Vaccinia Virus protein VP39"/>
    <property type="match status" value="1"/>
</dbReference>
<reference evidence="1 2" key="1">
    <citation type="submission" date="2018-12" db="EMBL/GenBank/DDBJ databases">
        <authorList>
            <consortium name="Pathogen Informatics"/>
        </authorList>
    </citation>
    <scope>NUCLEOTIDE SEQUENCE [LARGE SCALE GENOMIC DNA]</scope>
    <source>
        <strain evidence="1 2">NCTC10297</strain>
    </source>
</reference>
<dbReference type="AlphaFoldDB" id="A0A448GWH7"/>
<proteinExistence type="predicted"/>
<dbReference type="EMBL" id="LR134343">
    <property type="protein sequence ID" value="VEG13079.1"/>
    <property type="molecule type" value="Genomic_DNA"/>
</dbReference>
<accession>A0A448GWH7</accession>
<keyword evidence="1" id="KW-0489">Methyltransferase</keyword>
<dbReference type="InterPro" id="IPR029063">
    <property type="entry name" value="SAM-dependent_MTases_sf"/>
</dbReference>